<evidence type="ECO:0000256" key="1">
    <source>
        <dbReference type="SAM" id="MobiDB-lite"/>
    </source>
</evidence>
<reference evidence="3 6" key="1">
    <citation type="journal article" date="2015" name="Genome Announc.">
        <title>Complete genome sequences for 35 biothreat assay-relevant bacillus species.</title>
        <authorList>
            <person name="Johnson S.L."/>
            <person name="Daligault H.E."/>
            <person name="Davenport K.W."/>
            <person name="Jaissle J."/>
            <person name="Frey K.G."/>
            <person name="Ladner J.T."/>
            <person name="Broomall S.M."/>
            <person name="Bishop-Lilly K.A."/>
            <person name="Bruce D.C."/>
            <person name="Gibbons H.S."/>
            <person name="Coyne S.R."/>
            <person name="Lo C.C."/>
            <person name="Meincke L."/>
            <person name="Munk A.C."/>
            <person name="Koroleva G.I."/>
            <person name="Rosenzweig C.N."/>
            <person name="Palacios G.F."/>
            <person name="Redden C.L."/>
            <person name="Minogue T.D."/>
            <person name="Chain P.S."/>
        </authorList>
    </citation>
    <scope>NUCLEOTIDE SEQUENCE [LARGE SCALE GENOMIC DNA]</scope>
    <source>
        <strain evidence="3 6">HD1011</strain>
        <plasmid evidence="3 6">2</plasmid>
    </source>
</reference>
<dbReference type="InterPro" id="IPR013783">
    <property type="entry name" value="Ig-like_fold"/>
</dbReference>
<protein>
    <submittedName>
        <fullName evidence="3">Bacterial Ig-like domain family protein</fullName>
    </submittedName>
    <submittedName>
        <fullName evidence="5">DUF5011 domain-containing protein</fullName>
    </submittedName>
</protein>
<dbReference type="Proteomes" id="UP001181533">
    <property type="component" value="Unassembled WGS sequence"/>
</dbReference>
<evidence type="ECO:0000313" key="7">
    <source>
        <dbReference type="Proteomes" id="UP000501107"/>
    </source>
</evidence>
<dbReference type="Gene3D" id="2.60.40.10">
    <property type="entry name" value="Immunoglobulins"/>
    <property type="match status" value="2"/>
</dbReference>
<dbReference type="Proteomes" id="UP000501107">
    <property type="component" value="Plasmid unnamed3"/>
</dbReference>
<dbReference type="RefSeq" id="WP_003254767.1">
    <property type="nucleotide sequence ID" value="NZ_CP009334.1"/>
</dbReference>
<feature type="domain" description="Pesticidal crystal protein Cry22Aa Ig-like" evidence="2">
    <location>
        <begin position="186"/>
        <end position="241"/>
    </location>
</feature>
<geneLocation type="plasmid" evidence="3 6">
    <name>2</name>
</geneLocation>
<reference evidence="4" key="2">
    <citation type="submission" date="2019-07" db="EMBL/GenBank/DDBJ databases">
        <title>Phylogenomic Reclassification of ATCC Bacillus Strains and Various Taxa within the Genus Bacillus.</title>
        <authorList>
            <person name="Riojas M.A."/>
            <person name="Frank A.M."/>
            <person name="Fenn S.L."/>
            <person name="King S.P."/>
            <person name="Brower S.M."/>
            <person name="Hazbon M.H."/>
        </authorList>
    </citation>
    <scope>NUCLEOTIDE SEQUENCE</scope>
    <source>
        <strain evidence="4">ATCC 35646</strain>
    </source>
</reference>
<name>A0A0B5NBP9_BACTU</name>
<evidence type="ECO:0000259" key="2">
    <source>
        <dbReference type="Pfam" id="PF16403"/>
    </source>
</evidence>
<accession>A0A0B5NBP9</accession>
<dbReference type="AlphaFoldDB" id="A0A0B5NBP9"/>
<evidence type="ECO:0000313" key="3">
    <source>
        <dbReference type="EMBL" id="AJG73830.1"/>
    </source>
</evidence>
<dbReference type="Proteomes" id="UP000031876">
    <property type="component" value="Plasmid 2"/>
</dbReference>
<reference evidence="5 7" key="3">
    <citation type="submission" date="2020-05" db="EMBL/GenBank/DDBJ databases">
        <title>FDA dAtabase for Regulatory Grade micrObial Sequences (FDA-ARGOS): Supporting development and validation of Infectious Disease Dx tests.</title>
        <authorList>
            <person name="Nelson B."/>
            <person name="Plummer A."/>
            <person name="Tallon L."/>
            <person name="Sadzewicz L."/>
            <person name="Zhao X."/>
            <person name="Vavikolanu K."/>
            <person name="Mehta A."/>
            <person name="Aluvathingal J."/>
            <person name="Nadendla S."/>
            <person name="Myers T."/>
            <person name="Yan Y."/>
            <person name="Sichtig H."/>
        </authorList>
    </citation>
    <scope>NUCLEOTIDE SEQUENCE [LARGE SCALE GENOMIC DNA]</scope>
    <source>
        <strain evidence="5 7">FDAARGOS_795</strain>
        <plasmid evidence="5 7">unnamed3</plasmid>
    </source>
</reference>
<evidence type="ECO:0000313" key="4">
    <source>
        <dbReference type="EMBL" id="MDR4174759.1"/>
    </source>
</evidence>
<geneLocation type="plasmid" evidence="5 7">
    <name>unnamed3</name>
</geneLocation>
<proteinExistence type="predicted"/>
<feature type="region of interest" description="Disordered" evidence="1">
    <location>
        <begin position="295"/>
        <end position="352"/>
    </location>
</feature>
<evidence type="ECO:0000313" key="6">
    <source>
        <dbReference type="Proteomes" id="UP000031876"/>
    </source>
</evidence>
<gene>
    <name evidence="3" type="ORF">BF38_5931</name>
    <name evidence="4" type="ORF">FO599_01255</name>
    <name evidence="5" type="ORF">FOC89_01225</name>
</gene>
<dbReference type="Pfam" id="PF16403">
    <property type="entry name" value="Bact_surface_Ig-like"/>
    <property type="match status" value="1"/>
</dbReference>
<dbReference type="EMBL" id="VKQN01000001">
    <property type="protein sequence ID" value="MDR4174759.1"/>
    <property type="molecule type" value="Genomic_DNA"/>
</dbReference>
<organism evidence="5 7">
    <name type="scientific">Bacillus thuringiensis</name>
    <dbReference type="NCBI Taxonomy" id="1428"/>
    <lineage>
        <taxon>Bacteria</taxon>
        <taxon>Bacillati</taxon>
        <taxon>Bacillota</taxon>
        <taxon>Bacilli</taxon>
        <taxon>Bacillales</taxon>
        <taxon>Bacillaceae</taxon>
        <taxon>Bacillus</taxon>
        <taxon>Bacillus cereus group</taxon>
    </lineage>
</organism>
<evidence type="ECO:0000313" key="5">
    <source>
        <dbReference type="EMBL" id="QKH22638.1"/>
    </source>
</evidence>
<sequence>MLNKKLGIALGITAVLGLGIFGYKVYAKAPEIKTNEITIDYGKKLGTDKIETSTDVVKKQYKSATDTNKLGKQTIKVEVENDKGVTTEKEITLNVVDKEKPVIKTTQDKFVTKKGHSINLKQFVTAKDNVDGDLTNKILIQRFDYSKVGDIKVSMGVADSSDNFAEKTVIVSVVDEMPEVLTVPESRIVRTGDAFKPIDGVEAKDYNGKDLTSKININGNVDTSKAGEYSLTYQVTDSQGIFHQKSGLVVVKDEVVEKALRDEQKYKEENSVGDFVRPDKPETAKLLEDIADAKRKEGKKSIKDRAYDTVDKEKAAQTEKEIKDKVNDTTDSIKKEYDEHVKEHRKELGIDE</sequence>
<dbReference type="KEGG" id="btw:BF38_5931"/>
<dbReference type="EMBL" id="CP053979">
    <property type="protein sequence ID" value="QKH22638.1"/>
    <property type="molecule type" value="Genomic_DNA"/>
</dbReference>
<dbReference type="InterPro" id="IPR032179">
    <property type="entry name" value="Cry22Aa_Ig-like"/>
</dbReference>
<dbReference type="EMBL" id="CP009334">
    <property type="protein sequence ID" value="AJG73830.1"/>
    <property type="molecule type" value="Genomic_DNA"/>
</dbReference>
<keyword evidence="5" id="KW-0614">Plasmid</keyword>